<evidence type="ECO:0000256" key="2">
    <source>
        <dbReference type="ARBA" id="ARBA00022692"/>
    </source>
</evidence>
<name>A0A6P4Y0Y5_BRABE</name>
<evidence type="ECO:0000256" key="6">
    <source>
        <dbReference type="SAM" id="Phobius"/>
    </source>
</evidence>
<reference evidence="9" key="1">
    <citation type="submission" date="2025-08" db="UniProtKB">
        <authorList>
            <consortium name="RefSeq"/>
        </authorList>
    </citation>
    <scope>IDENTIFICATION</scope>
    <source>
        <tissue evidence="9">Gonad</tissue>
    </source>
</reference>
<dbReference type="OrthoDB" id="10266980at2759"/>
<feature type="transmembrane region" description="Helical" evidence="6">
    <location>
        <begin position="174"/>
        <end position="193"/>
    </location>
</feature>
<dbReference type="GO" id="GO:0055088">
    <property type="term" value="P:lipid homeostasis"/>
    <property type="evidence" value="ECO:0007669"/>
    <property type="project" value="TreeGrafter"/>
</dbReference>
<dbReference type="SMART" id="SM00724">
    <property type="entry name" value="TLC"/>
    <property type="match status" value="1"/>
</dbReference>
<sequence length="244" mass="27534">MAYGLQHILTIVSSLIFHLSIFRWLAAPVMKKKSPTFKKLSPKEQVVITNSVMSLVHSVVVGGMSVYVFMYPGQVLPTVFWYDSSITRHAACIFLGYTVADLLIMATHPAQYDLMMMVHHVMGVFGSVAGSVDPVLPYYSNLVLLQELSSPFMNMRIILYSLGQKTTHLYKLNGVLLLLVFFTCRLATIPLWFRLSPFMATGQLYTVSTPLLVTIFGCMPVVSMFNLYWFTKMCKGAYRILCRA</sequence>
<dbReference type="KEGG" id="bbel:109465333"/>
<evidence type="ECO:0000313" key="8">
    <source>
        <dbReference type="Proteomes" id="UP000515135"/>
    </source>
</evidence>
<keyword evidence="2 5" id="KW-0812">Transmembrane</keyword>
<organism evidence="8 9">
    <name type="scientific">Branchiostoma belcheri</name>
    <name type="common">Amphioxus</name>
    <dbReference type="NCBI Taxonomy" id="7741"/>
    <lineage>
        <taxon>Eukaryota</taxon>
        <taxon>Metazoa</taxon>
        <taxon>Chordata</taxon>
        <taxon>Cephalochordata</taxon>
        <taxon>Leptocardii</taxon>
        <taxon>Amphioxiformes</taxon>
        <taxon>Branchiostomatidae</taxon>
        <taxon>Branchiostoma</taxon>
    </lineage>
</organism>
<dbReference type="InterPro" id="IPR050846">
    <property type="entry name" value="TLCD"/>
</dbReference>
<feature type="transmembrane region" description="Helical" evidence="6">
    <location>
        <begin position="205"/>
        <end position="230"/>
    </location>
</feature>
<feature type="domain" description="TLC" evidence="7">
    <location>
        <begin position="43"/>
        <end position="242"/>
    </location>
</feature>
<evidence type="ECO:0000256" key="4">
    <source>
        <dbReference type="ARBA" id="ARBA00023136"/>
    </source>
</evidence>
<feature type="transmembrane region" description="Helical" evidence="6">
    <location>
        <begin position="47"/>
        <end position="68"/>
    </location>
</feature>
<dbReference type="InterPro" id="IPR006634">
    <property type="entry name" value="TLC-dom"/>
</dbReference>
<feature type="transmembrane region" description="Helical" evidence="6">
    <location>
        <begin position="6"/>
        <end position="26"/>
    </location>
</feature>
<proteinExistence type="predicted"/>
<dbReference type="RefSeq" id="XP_019618103.1">
    <property type="nucleotide sequence ID" value="XM_019762544.1"/>
</dbReference>
<dbReference type="PANTHER" id="PTHR13439">
    <property type="entry name" value="CT120 PROTEIN"/>
    <property type="match status" value="1"/>
</dbReference>
<dbReference type="GO" id="GO:0005783">
    <property type="term" value="C:endoplasmic reticulum"/>
    <property type="evidence" value="ECO:0007669"/>
    <property type="project" value="TreeGrafter"/>
</dbReference>
<keyword evidence="3 6" id="KW-1133">Transmembrane helix</keyword>
<feature type="transmembrane region" description="Helical" evidence="6">
    <location>
        <begin position="88"/>
        <end position="107"/>
    </location>
</feature>
<evidence type="ECO:0000256" key="5">
    <source>
        <dbReference type="PROSITE-ProRule" id="PRU00205"/>
    </source>
</evidence>
<keyword evidence="8" id="KW-1185">Reference proteome</keyword>
<evidence type="ECO:0000256" key="1">
    <source>
        <dbReference type="ARBA" id="ARBA00004141"/>
    </source>
</evidence>
<accession>A0A6P4Y0Y5</accession>
<evidence type="ECO:0000256" key="3">
    <source>
        <dbReference type="ARBA" id="ARBA00022989"/>
    </source>
</evidence>
<evidence type="ECO:0000313" key="9">
    <source>
        <dbReference type="RefSeq" id="XP_019618103.1"/>
    </source>
</evidence>
<keyword evidence="4 5" id="KW-0472">Membrane</keyword>
<gene>
    <name evidence="9" type="primary">LOC109465333</name>
</gene>
<dbReference type="PROSITE" id="PS50922">
    <property type="entry name" value="TLC"/>
    <property type="match status" value="1"/>
</dbReference>
<dbReference type="PANTHER" id="PTHR13439:SF0">
    <property type="entry name" value="TOPOISOMERASE I DAMAGE AFFECTED PROTEIN 4"/>
    <property type="match status" value="1"/>
</dbReference>
<dbReference type="Pfam" id="PF03798">
    <property type="entry name" value="TRAM_LAG1_CLN8"/>
    <property type="match status" value="1"/>
</dbReference>
<dbReference type="GeneID" id="109465333"/>
<dbReference type="AlphaFoldDB" id="A0A6P4Y0Y5"/>
<dbReference type="GO" id="GO:0016020">
    <property type="term" value="C:membrane"/>
    <property type="evidence" value="ECO:0007669"/>
    <property type="project" value="UniProtKB-SubCell"/>
</dbReference>
<evidence type="ECO:0000259" key="7">
    <source>
        <dbReference type="PROSITE" id="PS50922"/>
    </source>
</evidence>
<dbReference type="Proteomes" id="UP000515135">
    <property type="component" value="Unplaced"/>
</dbReference>
<comment type="subcellular location">
    <subcellularLocation>
        <location evidence="1">Membrane</location>
        <topology evidence="1">Multi-pass membrane protein</topology>
    </subcellularLocation>
</comment>
<protein>
    <submittedName>
        <fullName evidence="9">Transmembrane protein 56-A-like</fullName>
    </submittedName>
</protein>